<dbReference type="AlphaFoldDB" id="A0AAV8A360"/>
<keyword evidence="4 9" id="KW-0418">Kinase</keyword>
<dbReference type="Gene3D" id="1.10.510.10">
    <property type="entry name" value="Transferase(Phosphotransferase) domain 1"/>
    <property type="match status" value="1"/>
</dbReference>
<organism evidence="9 10">
    <name type="scientific">Anaeramoeba flamelloides</name>
    <dbReference type="NCBI Taxonomy" id="1746091"/>
    <lineage>
        <taxon>Eukaryota</taxon>
        <taxon>Metamonada</taxon>
        <taxon>Anaeramoebidae</taxon>
        <taxon>Anaeramoeba</taxon>
    </lineage>
</organism>
<proteinExistence type="predicted"/>
<gene>
    <name evidence="9" type="ORF">M0812_01216</name>
</gene>
<evidence type="ECO:0000256" key="4">
    <source>
        <dbReference type="ARBA" id="ARBA00022777"/>
    </source>
</evidence>
<dbReference type="InterPro" id="IPR011009">
    <property type="entry name" value="Kinase-like_dom_sf"/>
</dbReference>
<feature type="compositionally biased region" description="Acidic residues" evidence="7">
    <location>
        <begin position="37"/>
        <end position="47"/>
    </location>
</feature>
<evidence type="ECO:0000259" key="8">
    <source>
        <dbReference type="PROSITE" id="PS50011"/>
    </source>
</evidence>
<sequence length="650" mass="76415">MSSDYEDEYGQYMSMNESTIGNNSSTYSNFTYHETDTNTDTDTDTETETQSKISIFSLKELPSQTYSFGYQDYPNQKENEQSEGRGEYKFNGEETEYGSSESSFQPRDSSERPIIKMSVGLLNTYKKINQLYYSHKSILKKEQFTVTKNVYDDENYNYLIKENEIFAGSYQIIKLIGVGSFGQVVRAFDLKNQKEVAIKIIKSYPAFYEQGLIEKKILKKLNAYDSNEKYHTVKLINSFKFRKHLCLVFELLSLNLYEILKKTKLRGVSIFLVKKFAIQLAETLQFLRSKQIQIIHCDLKPENVLLVNPRKSLIKVIDFGSSCDQDSKIHTYIQSRFYRSPEILLQMKYSYPIDMWSLGCMLVELRTGKPLFPGRNEFEQMQKIVEVLGIPPDHILNNAPGTTKFFQKNRFKKWVFKKRERKENIQFKKRNLNEILKIPNLSSNYNYKSKLNNNNNNNKNRNSNGRRTSSNILKKDVNEVDYSIIYEHLQFKDLIERMLDYDPQTRITPVQVIKHPFFQNRSHKSTQTKHNFNSFSNSYSSELRIKQNMKLQPQVRTTLINQNKYYQKKKNKRIKKNVKKKYNFGSKIDLSLDLDFESQFTTAIDTQIDTDLEYYSLTTKSGKSRKGGVWRFQQNDQGCKSTNHVQTQFD</sequence>
<dbReference type="GO" id="GO:0005524">
    <property type="term" value="F:ATP binding"/>
    <property type="evidence" value="ECO:0007669"/>
    <property type="project" value="UniProtKB-UniRule"/>
</dbReference>
<dbReference type="EMBL" id="JANTQA010000015">
    <property type="protein sequence ID" value="KAJ3448733.1"/>
    <property type="molecule type" value="Genomic_DNA"/>
</dbReference>
<accession>A0AAV8A360</accession>
<dbReference type="Proteomes" id="UP001146793">
    <property type="component" value="Unassembled WGS sequence"/>
</dbReference>
<feature type="domain" description="Protein kinase" evidence="8">
    <location>
        <begin position="170"/>
        <end position="518"/>
    </location>
</feature>
<evidence type="ECO:0000313" key="10">
    <source>
        <dbReference type="Proteomes" id="UP001146793"/>
    </source>
</evidence>
<feature type="binding site" evidence="6">
    <location>
        <position position="199"/>
    </location>
    <ligand>
        <name>ATP</name>
        <dbReference type="ChEBI" id="CHEBI:30616"/>
    </ligand>
</feature>
<dbReference type="InterPro" id="IPR050494">
    <property type="entry name" value="Ser_Thr_dual-spec_kinase"/>
</dbReference>
<dbReference type="GO" id="GO:0004674">
    <property type="term" value="F:protein serine/threonine kinase activity"/>
    <property type="evidence" value="ECO:0007669"/>
    <property type="project" value="UniProtKB-KW"/>
</dbReference>
<dbReference type="PROSITE" id="PS00108">
    <property type="entry name" value="PROTEIN_KINASE_ST"/>
    <property type="match status" value="1"/>
</dbReference>
<keyword evidence="3 6" id="KW-0547">Nucleotide-binding</keyword>
<dbReference type="PANTHER" id="PTHR24058">
    <property type="entry name" value="DUAL SPECIFICITY PROTEIN KINASE"/>
    <property type="match status" value="1"/>
</dbReference>
<dbReference type="SUPFAM" id="SSF56112">
    <property type="entry name" value="Protein kinase-like (PK-like)"/>
    <property type="match status" value="1"/>
</dbReference>
<dbReference type="PROSITE" id="PS50011">
    <property type="entry name" value="PROTEIN_KINASE_DOM"/>
    <property type="match status" value="1"/>
</dbReference>
<dbReference type="InterPro" id="IPR008271">
    <property type="entry name" value="Ser/Thr_kinase_AS"/>
</dbReference>
<dbReference type="InterPro" id="IPR000719">
    <property type="entry name" value="Prot_kinase_dom"/>
</dbReference>
<dbReference type="PROSITE" id="PS00107">
    <property type="entry name" value="PROTEIN_KINASE_ATP"/>
    <property type="match status" value="1"/>
</dbReference>
<feature type="region of interest" description="Disordered" evidence="7">
    <location>
        <begin position="446"/>
        <end position="472"/>
    </location>
</feature>
<reference evidence="9" key="1">
    <citation type="submission" date="2022-08" db="EMBL/GenBank/DDBJ databases">
        <title>Novel sulphate-reducing endosymbionts in the free-living metamonad Anaeramoeba.</title>
        <authorList>
            <person name="Jerlstrom-Hultqvist J."/>
            <person name="Cepicka I."/>
            <person name="Gallot-Lavallee L."/>
            <person name="Salas-Leiva D."/>
            <person name="Curtis B.A."/>
            <person name="Zahonova K."/>
            <person name="Pipaliya S."/>
            <person name="Dacks J."/>
            <person name="Roger A.J."/>
        </authorList>
    </citation>
    <scope>NUCLEOTIDE SEQUENCE</scope>
    <source>
        <strain evidence="9">Busselton2</strain>
    </source>
</reference>
<feature type="region of interest" description="Disordered" evidence="7">
    <location>
        <begin position="31"/>
        <end position="51"/>
    </location>
</feature>
<feature type="compositionally biased region" description="Low complexity" evidence="7">
    <location>
        <begin position="446"/>
        <end position="471"/>
    </location>
</feature>
<keyword evidence="1" id="KW-0723">Serine/threonine-protein kinase</keyword>
<name>A0AAV8A360_9EUKA</name>
<evidence type="ECO:0000256" key="6">
    <source>
        <dbReference type="PROSITE-ProRule" id="PRU10141"/>
    </source>
</evidence>
<comment type="caution">
    <text evidence="9">The sequence shown here is derived from an EMBL/GenBank/DDBJ whole genome shotgun (WGS) entry which is preliminary data.</text>
</comment>
<evidence type="ECO:0000256" key="1">
    <source>
        <dbReference type="ARBA" id="ARBA00022527"/>
    </source>
</evidence>
<keyword evidence="5 6" id="KW-0067">ATP-binding</keyword>
<protein>
    <submittedName>
        <fullName evidence="9">Serine/threonine-protein kinase minibrain</fullName>
    </submittedName>
</protein>
<evidence type="ECO:0000313" key="9">
    <source>
        <dbReference type="EMBL" id="KAJ3448733.1"/>
    </source>
</evidence>
<dbReference type="Pfam" id="PF00069">
    <property type="entry name" value="Pkinase"/>
    <property type="match status" value="1"/>
</dbReference>
<dbReference type="Gene3D" id="3.30.200.20">
    <property type="entry name" value="Phosphorylase Kinase, domain 1"/>
    <property type="match status" value="1"/>
</dbReference>
<dbReference type="InterPro" id="IPR017441">
    <property type="entry name" value="Protein_kinase_ATP_BS"/>
</dbReference>
<evidence type="ECO:0000256" key="7">
    <source>
        <dbReference type="SAM" id="MobiDB-lite"/>
    </source>
</evidence>
<dbReference type="SMART" id="SM00220">
    <property type="entry name" value="S_TKc"/>
    <property type="match status" value="1"/>
</dbReference>
<evidence type="ECO:0000256" key="5">
    <source>
        <dbReference type="ARBA" id="ARBA00022840"/>
    </source>
</evidence>
<dbReference type="PANTHER" id="PTHR24058:SF28">
    <property type="entry name" value="SERINE_THREONINE-PROTEIN KINASE MINIBRAIN"/>
    <property type="match status" value="1"/>
</dbReference>
<evidence type="ECO:0000256" key="2">
    <source>
        <dbReference type="ARBA" id="ARBA00022679"/>
    </source>
</evidence>
<keyword evidence="2" id="KW-0808">Transferase</keyword>
<feature type="region of interest" description="Disordered" evidence="7">
    <location>
        <begin position="90"/>
        <end position="109"/>
    </location>
</feature>
<evidence type="ECO:0000256" key="3">
    <source>
        <dbReference type="ARBA" id="ARBA00022741"/>
    </source>
</evidence>